<accession>A0A816XFS3</accession>
<protein>
    <submittedName>
        <fullName evidence="1">(rape) hypothetical protein</fullName>
    </submittedName>
</protein>
<evidence type="ECO:0000313" key="1">
    <source>
        <dbReference type="EMBL" id="CAF2146742.1"/>
    </source>
</evidence>
<gene>
    <name evidence="1" type="ORF">DARMORV10_A01P02770.1</name>
</gene>
<dbReference type="EMBL" id="HG994355">
    <property type="protein sequence ID" value="CAF2146742.1"/>
    <property type="molecule type" value="Genomic_DNA"/>
</dbReference>
<proteinExistence type="predicted"/>
<sequence length="82" mass="9151">MSRGVLVNYRAKEGALHLRRVASGEGVGESSSNRQKQTVFSPYDSSPCIVFFSLLSFRRRRTNLQEGVKSKSISVTFLNAIK</sequence>
<reference evidence="1" key="1">
    <citation type="submission" date="2021-01" db="EMBL/GenBank/DDBJ databases">
        <authorList>
            <consortium name="Genoscope - CEA"/>
            <person name="William W."/>
        </authorList>
    </citation>
    <scope>NUCLEOTIDE SEQUENCE</scope>
</reference>
<organism evidence="1">
    <name type="scientific">Brassica napus</name>
    <name type="common">Rape</name>
    <dbReference type="NCBI Taxonomy" id="3708"/>
    <lineage>
        <taxon>Eukaryota</taxon>
        <taxon>Viridiplantae</taxon>
        <taxon>Streptophyta</taxon>
        <taxon>Embryophyta</taxon>
        <taxon>Tracheophyta</taxon>
        <taxon>Spermatophyta</taxon>
        <taxon>Magnoliopsida</taxon>
        <taxon>eudicotyledons</taxon>
        <taxon>Gunneridae</taxon>
        <taxon>Pentapetalae</taxon>
        <taxon>rosids</taxon>
        <taxon>malvids</taxon>
        <taxon>Brassicales</taxon>
        <taxon>Brassicaceae</taxon>
        <taxon>Brassiceae</taxon>
        <taxon>Brassica</taxon>
    </lineage>
</organism>
<dbReference type="AlphaFoldDB" id="A0A816XFS3"/>
<name>A0A816XFS3_BRANA</name>
<dbReference type="Proteomes" id="UP001295469">
    <property type="component" value="Chromosome A01"/>
</dbReference>